<reference evidence="1 2" key="1">
    <citation type="submission" date="2021-06" db="EMBL/GenBank/DDBJ databases">
        <authorList>
            <person name="Palmer J.M."/>
        </authorList>
    </citation>
    <scope>NUCLEOTIDE SEQUENCE [LARGE SCALE GENOMIC DNA]</scope>
    <source>
        <strain evidence="2">if_2019</strain>
        <tissue evidence="1">Muscle</tissue>
    </source>
</reference>
<name>A0ABV0VHK6_9TELE</name>
<accession>A0ABV0VHK6</accession>
<protein>
    <submittedName>
        <fullName evidence="1">Uncharacterized protein</fullName>
    </submittedName>
</protein>
<proteinExistence type="predicted"/>
<sequence>MMEMQGQESMGRWDGLCSRDASSRAEAMEFICQEVMRKVEAIAPIKATNPSSPAPGSPSNSDLNGILVQLLMLSRRCPFEDVRERCAQLLQDIQFLNSKARNNRERARTPTLTVTVPSASRQTPSLLLILLVP</sequence>
<evidence type="ECO:0000313" key="2">
    <source>
        <dbReference type="Proteomes" id="UP001482620"/>
    </source>
</evidence>
<organism evidence="1 2">
    <name type="scientific">Ilyodon furcidens</name>
    <name type="common">goldbreast splitfin</name>
    <dbReference type="NCBI Taxonomy" id="33524"/>
    <lineage>
        <taxon>Eukaryota</taxon>
        <taxon>Metazoa</taxon>
        <taxon>Chordata</taxon>
        <taxon>Craniata</taxon>
        <taxon>Vertebrata</taxon>
        <taxon>Euteleostomi</taxon>
        <taxon>Actinopterygii</taxon>
        <taxon>Neopterygii</taxon>
        <taxon>Teleostei</taxon>
        <taxon>Neoteleostei</taxon>
        <taxon>Acanthomorphata</taxon>
        <taxon>Ovalentaria</taxon>
        <taxon>Atherinomorphae</taxon>
        <taxon>Cyprinodontiformes</taxon>
        <taxon>Goodeidae</taxon>
        <taxon>Ilyodon</taxon>
    </lineage>
</organism>
<dbReference type="Proteomes" id="UP001482620">
    <property type="component" value="Unassembled WGS sequence"/>
</dbReference>
<gene>
    <name evidence="1" type="ORF">ILYODFUR_016454</name>
</gene>
<keyword evidence="2" id="KW-1185">Reference proteome</keyword>
<evidence type="ECO:0000313" key="1">
    <source>
        <dbReference type="EMBL" id="MEQ2255682.1"/>
    </source>
</evidence>
<comment type="caution">
    <text evidence="1">The sequence shown here is derived from an EMBL/GenBank/DDBJ whole genome shotgun (WGS) entry which is preliminary data.</text>
</comment>
<dbReference type="EMBL" id="JAHRIQ010105767">
    <property type="protein sequence ID" value="MEQ2255682.1"/>
    <property type="molecule type" value="Genomic_DNA"/>
</dbReference>